<dbReference type="KEGG" id="psa:PST_2225"/>
<evidence type="ECO:0000313" key="3">
    <source>
        <dbReference type="Proteomes" id="UP000000233"/>
    </source>
</evidence>
<organism evidence="2 3">
    <name type="scientific">Stutzerimonas stutzeri (strain A1501)</name>
    <name type="common">Pseudomonas stutzeri</name>
    <dbReference type="NCBI Taxonomy" id="379731"/>
    <lineage>
        <taxon>Bacteria</taxon>
        <taxon>Pseudomonadati</taxon>
        <taxon>Pseudomonadota</taxon>
        <taxon>Gammaproteobacteria</taxon>
        <taxon>Pseudomonadales</taxon>
        <taxon>Pseudomonadaceae</taxon>
        <taxon>Stutzerimonas</taxon>
    </lineage>
</organism>
<dbReference type="HOGENOM" id="CLU_723347_0_0_6"/>
<protein>
    <submittedName>
        <fullName evidence="2">Uncharacterized protein</fullName>
    </submittedName>
</protein>
<name>A4VLN3_STUS1</name>
<proteinExistence type="predicted"/>
<gene>
    <name evidence="2" type="ordered locus">PST_2225</name>
</gene>
<feature type="region of interest" description="Disordered" evidence="1">
    <location>
        <begin position="1"/>
        <end position="75"/>
    </location>
</feature>
<feature type="region of interest" description="Disordered" evidence="1">
    <location>
        <begin position="88"/>
        <end position="137"/>
    </location>
</feature>
<keyword evidence="3" id="KW-1185">Reference proteome</keyword>
<feature type="compositionally biased region" description="Basic and acidic residues" evidence="1">
    <location>
        <begin position="16"/>
        <end position="36"/>
    </location>
</feature>
<evidence type="ECO:0000256" key="1">
    <source>
        <dbReference type="SAM" id="MobiDB-lite"/>
    </source>
</evidence>
<reference evidence="2 3" key="1">
    <citation type="journal article" date="2008" name="Proc. Natl. Acad. Sci. U.S.A.">
        <title>Nitrogen fixation island and rhizosphere competence traits in the genome of root-associated Pseudomonas stutzeri A1501.</title>
        <authorList>
            <person name="Yan Y."/>
            <person name="Yang J."/>
            <person name="Dou Y."/>
            <person name="Chen M."/>
            <person name="Ping S."/>
            <person name="Peng J."/>
            <person name="Lu W."/>
            <person name="Zhang W."/>
            <person name="Yao Z."/>
            <person name="Li H."/>
            <person name="Liu W."/>
            <person name="He S."/>
            <person name="Geng L."/>
            <person name="Zhang X."/>
            <person name="Yang F."/>
            <person name="Yu H."/>
            <person name="Zhan Y."/>
            <person name="Li D."/>
            <person name="Lin Z."/>
            <person name="Wang Y."/>
            <person name="Elmerich C."/>
            <person name="Lin M."/>
            <person name="Jin Q."/>
        </authorList>
    </citation>
    <scope>NUCLEOTIDE SEQUENCE [LARGE SCALE GENOMIC DNA]</scope>
    <source>
        <strain evidence="2 3">A1501</strain>
    </source>
</reference>
<accession>A4VLN3</accession>
<sequence>MAEVQREGNLAYGFQRARERAEDGFAGTGREHERNGQHQRRRRPAERRERLQRDGQHAGRQHRQAHHQHLAHRRHRLDVPFDQPKRFQGRQFPQQQAEEQPVGAEQPLGRKRIGKTEPQHDADHRRPECPAQQEQQREKQVGLYFQGDRPEVAEIRLVQRVEHIGEEERRARGHAQQGVQRIAGCAAWRLEHGEQQYHRGPEPGRQQHAANAFLVEPVHRRRVELPVLAQEGCSHQEAGYQEEQVDSDTRQEALQHPIPPDSLGTYQHDRAVGQQHQHDCQATKKLNVAILAVPRSGITHKPSVVRQPPRLPAIAWVIQDRFHRLAASFDIRPASRCAFALSKTGRCRGRSISPAAIRTRPGSVMIAPLVLRHRSPPCRFSN</sequence>
<feature type="compositionally biased region" description="Basic and acidic residues" evidence="1">
    <location>
        <begin position="46"/>
        <end position="57"/>
    </location>
</feature>
<dbReference type="EMBL" id="CP000304">
    <property type="protein sequence ID" value="ABP79884.1"/>
    <property type="molecule type" value="Genomic_DNA"/>
</dbReference>
<dbReference type="AlphaFoldDB" id="A4VLN3"/>
<feature type="compositionally biased region" description="Basic residues" evidence="1">
    <location>
        <begin position="59"/>
        <end position="75"/>
    </location>
</feature>
<dbReference type="Proteomes" id="UP000000233">
    <property type="component" value="Chromosome"/>
</dbReference>
<evidence type="ECO:0000313" key="2">
    <source>
        <dbReference type="EMBL" id="ABP79884.1"/>
    </source>
</evidence>
<feature type="compositionally biased region" description="Basic and acidic residues" evidence="1">
    <location>
        <begin position="114"/>
        <end position="128"/>
    </location>
</feature>